<feature type="region of interest" description="Disordered" evidence="1">
    <location>
        <begin position="38"/>
        <end position="58"/>
    </location>
</feature>
<dbReference type="KEGG" id="och:CES85_3605"/>
<gene>
    <name evidence="2" type="ORF">CES85_3605</name>
</gene>
<organism evidence="2 3">
    <name type="scientific">Ochrobactrum quorumnocens</name>
    <dbReference type="NCBI Taxonomy" id="271865"/>
    <lineage>
        <taxon>Bacteria</taxon>
        <taxon>Pseudomonadati</taxon>
        <taxon>Pseudomonadota</taxon>
        <taxon>Alphaproteobacteria</taxon>
        <taxon>Hyphomicrobiales</taxon>
        <taxon>Brucellaceae</taxon>
        <taxon>Brucella/Ochrobactrum group</taxon>
        <taxon>Ochrobactrum</taxon>
    </lineage>
</organism>
<proteinExistence type="predicted"/>
<evidence type="ECO:0000256" key="1">
    <source>
        <dbReference type="SAM" id="MobiDB-lite"/>
    </source>
</evidence>
<protein>
    <submittedName>
        <fullName evidence="2">Uncharacterized protein</fullName>
    </submittedName>
</protein>
<geneLocation type="plasmid" evidence="2 3">
    <name>unnamed1</name>
</geneLocation>
<dbReference type="AlphaFoldDB" id="A0A248UPD9"/>
<sequence length="58" mass="5834">MSKAAGTRSPAFSATKVAVRNLYASHVTASSALACNPSGSSTFRSGTTASLCTGQRLP</sequence>
<dbReference type="PROSITE" id="PS51257">
    <property type="entry name" value="PROKAR_LIPOPROTEIN"/>
    <property type="match status" value="1"/>
</dbReference>
<dbReference type="Proteomes" id="UP000215256">
    <property type="component" value="Plasmid unnamed1"/>
</dbReference>
<keyword evidence="2" id="KW-0614">Plasmid</keyword>
<dbReference type="EMBL" id="CP022605">
    <property type="protein sequence ID" value="ASV88558.1"/>
    <property type="molecule type" value="Genomic_DNA"/>
</dbReference>
<accession>A0A248UPD9</accession>
<evidence type="ECO:0000313" key="3">
    <source>
        <dbReference type="Proteomes" id="UP000215256"/>
    </source>
</evidence>
<name>A0A248UPD9_9HYPH</name>
<evidence type="ECO:0000313" key="2">
    <source>
        <dbReference type="EMBL" id="ASV88558.1"/>
    </source>
</evidence>
<reference evidence="2 3" key="1">
    <citation type="submission" date="2017-07" db="EMBL/GenBank/DDBJ databases">
        <title>Phylogenetic study on the rhizospheric bacterium Ochrobactrum sp. A44.</title>
        <authorList>
            <person name="Krzyzanowska D.M."/>
            <person name="Ossowicki A."/>
            <person name="Rajewska M."/>
            <person name="Maciag T."/>
            <person name="Kaczynski Z."/>
            <person name="Czerwicka M."/>
            <person name="Jafra S."/>
        </authorList>
    </citation>
    <scope>NUCLEOTIDE SEQUENCE [LARGE SCALE GENOMIC DNA]</scope>
    <source>
        <strain evidence="2 3">A44</strain>
        <plasmid evidence="2 3">unnamed1</plasmid>
    </source>
</reference>